<protein>
    <submittedName>
        <fullName evidence="2">Uncharacterized protein</fullName>
    </submittedName>
</protein>
<keyword evidence="3" id="KW-1185">Reference proteome</keyword>
<name>A0AAX6G5A5_IRIPA</name>
<evidence type="ECO:0000256" key="1">
    <source>
        <dbReference type="SAM" id="MobiDB-lite"/>
    </source>
</evidence>
<feature type="region of interest" description="Disordered" evidence="1">
    <location>
        <begin position="128"/>
        <end position="165"/>
    </location>
</feature>
<evidence type="ECO:0000313" key="3">
    <source>
        <dbReference type="Proteomes" id="UP001140949"/>
    </source>
</evidence>
<proteinExistence type="predicted"/>
<reference evidence="2" key="1">
    <citation type="journal article" date="2023" name="GigaByte">
        <title>Genome assembly of the bearded iris, Iris pallida Lam.</title>
        <authorList>
            <person name="Bruccoleri R.E."/>
            <person name="Oakeley E.J."/>
            <person name="Faust A.M.E."/>
            <person name="Altorfer M."/>
            <person name="Dessus-Babus S."/>
            <person name="Burckhardt D."/>
            <person name="Oertli M."/>
            <person name="Naumann U."/>
            <person name="Petersen F."/>
            <person name="Wong J."/>
        </authorList>
    </citation>
    <scope>NUCLEOTIDE SEQUENCE</scope>
    <source>
        <strain evidence="2">GSM-AAB239-AS_SAM_17_03QT</strain>
    </source>
</reference>
<evidence type="ECO:0000313" key="2">
    <source>
        <dbReference type="EMBL" id="KAJ6823613.1"/>
    </source>
</evidence>
<gene>
    <name evidence="2" type="ORF">M6B38_128570</name>
</gene>
<organism evidence="2 3">
    <name type="scientific">Iris pallida</name>
    <name type="common">Sweet iris</name>
    <dbReference type="NCBI Taxonomy" id="29817"/>
    <lineage>
        <taxon>Eukaryota</taxon>
        <taxon>Viridiplantae</taxon>
        <taxon>Streptophyta</taxon>
        <taxon>Embryophyta</taxon>
        <taxon>Tracheophyta</taxon>
        <taxon>Spermatophyta</taxon>
        <taxon>Magnoliopsida</taxon>
        <taxon>Liliopsida</taxon>
        <taxon>Asparagales</taxon>
        <taxon>Iridaceae</taxon>
        <taxon>Iridoideae</taxon>
        <taxon>Irideae</taxon>
        <taxon>Iris</taxon>
    </lineage>
</organism>
<comment type="caution">
    <text evidence="2">The sequence shown here is derived from an EMBL/GenBank/DDBJ whole genome shotgun (WGS) entry which is preliminary data.</text>
</comment>
<sequence>MQTTPTTTQYTTTRTAANNFFTPQLSSDLHHASTTLPSLGPASAAVGLHRRPPPLHTFLPLILLHFVTNGQHHHPSIHIPPPRSPYLPPLAAHGLPLAGELVRAAPCAQLPQQHDRTAAARALRARARARAGGHRRRCRRRGRRSPLPRGRTHPWGRPHGGQRPLGRVVEAIRAF</sequence>
<feature type="compositionally biased region" description="Basic residues" evidence="1">
    <location>
        <begin position="128"/>
        <end position="156"/>
    </location>
</feature>
<reference evidence="2" key="2">
    <citation type="submission" date="2023-04" db="EMBL/GenBank/DDBJ databases">
        <authorList>
            <person name="Bruccoleri R.E."/>
            <person name="Oakeley E.J."/>
            <person name="Faust A.-M."/>
            <person name="Dessus-Babus S."/>
            <person name="Altorfer M."/>
            <person name="Burckhardt D."/>
            <person name="Oertli M."/>
            <person name="Naumann U."/>
            <person name="Petersen F."/>
            <person name="Wong J."/>
        </authorList>
    </citation>
    <scope>NUCLEOTIDE SEQUENCE</scope>
    <source>
        <strain evidence="2">GSM-AAB239-AS_SAM_17_03QT</strain>
        <tissue evidence="2">Leaf</tissue>
    </source>
</reference>
<dbReference type="EMBL" id="JANAVB010022600">
    <property type="protein sequence ID" value="KAJ6823613.1"/>
    <property type="molecule type" value="Genomic_DNA"/>
</dbReference>
<dbReference type="Proteomes" id="UP001140949">
    <property type="component" value="Unassembled WGS sequence"/>
</dbReference>
<accession>A0AAX6G5A5</accession>
<dbReference type="AlphaFoldDB" id="A0AAX6G5A5"/>